<organism evidence="3 4">
    <name type="scientific">Pseudogemmatithrix spongiicola</name>
    <dbReference type="NCBI Taxonomy" id="3062599"/>
    <lineage>
        <taxon>Bacteria</taxon>
        <taxon>Pseudomonadati</taxon>
        <taxon>Gemmatimonadota</taxon>
        <taxon>Gemmatimonadia</taxon>
        <taxon>Gemmatimonadales</taxon>
        <taxon>Gemmatimonadaceae</taxon>
        <taxon>Pseudogemmatithrix</taxon>
    </lineage>
</organism>
<accession>A0AA49JU37</accession>
<proteinExistence type="predicted"/>
<evidence type="ECO:0008006" key="5">
    <source>
        <dbReference type="Google" id="ProtNLM"/>
    </source>
</evidence>
<protein>
    <recommendedName>
        <fullName evidence="5">Lipocalin-like domain-containing protein</fullName>
    </recommendedName>
</protein>
<evidence type="ECO:0000313" key="3">
    <source>
        <dbReference type="EMBL" id="WKW14871.1"/>
    </source>
</evidence>
<keyword evidence="4" id="KW-1185">Reference proteome</keyword>
<sequence>MAGLLVAMSAAGCALAGEPEGPFADLRGTWTFAGSQSAPVLQLSGTLVFSGQDAEQVVGSLSWQETDRLGIVVTRGGPTTGTVVGLTDVDFAVTLPDGERRFVAEVRADTLVGVWAGAPASASGEFRAERVR</sequence>
<keyword evidence="1" id="KW-0732">Signal</keyword>
<accession>A0AA49JZM1</accession>
<evidence type="ECO:0000313" key="4">
    <source>
        <dbReference type="Proteomes" id="UP001229955"/>
    </source>
</evidence>
<evidence type="ECO:0000256" key="1">
    <source>
        <dbReference type="SAM" id="SignalP"/>
    </source>
</evidence>
<name>A0AA49JZM1_9BACT</name>
<reference evidence="3" key="1">
    <citation type="submission" date="2023-07" db="EMBL/GenBank/DDBJ databases">
        <authorList>
            <person name="Haufschild T."/>
            <person name="Kallscheuer N."/>
            <person name="Hammer J."/>
            <person name="Kohn T."/>
            <person name="Kabuu M."/>
            <person name="Jogler M."/>
            <person name="Wohfarth N."/>
            <person name="Heuer A."/>
            <person name="Rohde M."/>
            <person name="van Teeseling M.C.F."/>
            <person name="Jogler C."/>
        </authorList>
    </citation>
    <scope>NUCLEOTIDE SEQUENCE</scope>
    <source>
        <strain evidence="2">Strain 138</strain>
        <strain evidence="3">Strain 318</strain>
    </source>
</reference>
<dbReference type="EMBL" id="CP130613">
    <property type="protein sequence ID" value="WKW14871.1"/>
    <property type="molecule type" value="Genomic_DNA"/>
</dbReference>
<feature type="signal peptide" evidence="1">
    <location>
        <begin position="1"/>
        <end position="16"/>
    </location>
</feature>
<dbReference type="AlphaFoldDB" id="A0AA49JZM1"/>
<dbReference type="RefSeq" id="WP_367887640.1">
    <property type="nucleotide sequence ID" value="NZ_CP130612.1"/>
</dbReference>
<gene>
    <name evidence="2" type="ORF">Strain138_001232</name>
    <name evidence="3" type="ORF">Strain318_001232</name>
</gene>
<feature type="chain" id="PRO_5041239699" description="Lipocalin-like domain-containing protein" evidence="1">
    <location>
        <begin position="17"/>
        <end position="132"/>
    </location>
</feature>
<dbReference type="EMBL" id="CP130612">
    <property type="protein sequence ID" value="WKW11961.1"/>
    <property type="molecule type" value="Genomic_DNA"/>
</dbReference>
<evidence type="ECO:0000313" key="2">
    <source>
        <dbReference type="EMBL" id="WKW11961.1"/>
    </source>
</evidence>
<dbReference type="KEGG" id="pspc:Strain318_001232"/>
<dbReference type="Proteomes" id="UP001229955">
    <property type="component" value="Chromosome"/>
</dbReference>